<evidence type="ECO:0000256" key="1">
    <source>
        <dbReference type="SAM" id="MobiDB-lite"/>
    </source>
</evidence>
<gene>
    <name evidence="2" type="ORF">AGLY_013589</name>
</gene>
<organism evidence="2 3">
    <name type="scientific">Aphis glycines</name>
    <name type="common">Soybean aphid</name>
    <dbReference type="NCBI Taxonomy" id="307491"/>
    <lineage>
        <taxon>Eukaryota</taxon>
        <taxon>Metazoa</taxon>
        <taxon>Ecdysozoa</taxon>
        <taxon>Arthropoda</taxon>
        <taxon>Hexapoda</taxon>
        <taxon>Insecta</taxon>
        <taxon>Pterygota</taxon>
        <taxon>Neoptera</taxon>
        <taxon>Paraneoptera</taxon>
        <taxon>Hemiptera</taxon>
        <taxon>Sternorrhyncha</taxon>
        <taxon>Aphidomorpha</taxon>
        <taxon>Aphidoidea</taxon>
        <taxon>Aphididae</taxon>
        <taxon>Aphidini</taxon>
        <taxon>Aphis</taxon>
        <taxon>Aphis</taxon>
    </lineage>
</organism>
<dbReference type="EMBL" id="VYZN01000054">
    <property type="protein sequence ID" value="KAE9526941.1"/>
    <property type="molecule type" value="Genomic_DNA"/>
</dbReference>
<dbReference type="Proteomes" id="UP000475862">
    <property type="component" value="Unassembled WGS sequence"/>
</dbReference>
<comment type="caution">
    <text evidence="2">The sequence shown here is derived from an EMBL/GenBank/DDBJ whole genome shotgun (WGS) entry which is preliminary data.</text>
</comment>
<feature type="compositionally biased region" description="Acidic residues" evidence="1">
    <location>
        <begin position="184"/>
        <end position="198"/>
    </location>
</feature>
<sequence>MNHNSDFESGPFLDLECSQTFKPTQTLANFLESLETELQVEQTVIDTSENSQSGHQKKCTSTTTESGASLFKKTETDEFFEELEKFISASDDYGDSDTDGTNGNYKRRTTSPDNVGFTNDKTIELGENKYREKSPRFGDFFRINDDYIQSANGYRGSDFLSNYNDSTNDNSYTTETNARNSTSEEMDDLYTGDSDDNERDGNNELSTFNNTTFKVVDESEVENKNICSVSVDSKKFANVCVGLKV</sequence>
<keyword evidence="3" id="KW-1185">Reference proteome</keyword>
<name>A0A6G0T6R5_APHGL</name>
<feature type="compositionally biased region" description="Low complexity" evidence="1">
    <location>
        <begin position="162"/>
        <end position="177"/>
    </location>
</feature>
<evidence type="ECO:0000313" key="3">
    <source>
        <dbReference type="Proteomes" id="UP000475862"/>
    </source>
</evidence>
<proteinExistence type="predicted"/>
<evidence type="ECO:0000313" key="2">
    <source>
        <dbReference type="EMBL" id="KAE9526941.1"/>
    </source>
</evidence>
<protein>
    <submittedName>
        <fullName evidence="2">Uncharacterized protein</fullName>
    </submittedName>
</protein>
<feature type="compositionally biased region" description="Polar residues" evidence="1">
    <location>
        <begin position="111"/>
        <end position="120"/>
    </location>
</feature>
<feature type="region of interest" description="Disordered" evidence="1">
    <location>
        <begin position="90"/>
        <end position="120"/>
    </location>
</feature>
<feature type="region of interest" description="Disordered" evidence="1">
    <location>
        <begin position="46"/>
        <end position="67"/>
    </location>
</feature>
<feature type="region of interest" description="Disordered" evidence="1">
    <location>
        <begin position="162"/>
        <end position="207"/>
    </location>
</feature>
<reference evidence="2 3" key="1">
    <citation type="submission" date="2019-08" db="EMBL/GenBank/DDBJ databases">
        <title>The genome of the soybean aphid Biotype 1, its phylome, world population structure and adaptation to the North American continent.</title>
        <authorList>
            <person name="Giordano R."/>
            <person name="Donthu R.K."/>
            <person name="Hernandez A.G."/>
            <person name="Wright C.L."/>
            <person name="Zimin A.V."/>
        </authorList>
    </citation>
    <scope>NUCLEOTIDE SEQUENCE [LARGE SCALE GENOMIC DNA]</scope>
    <source>
        <tissue evidence="2">Whole aphids</tissue>
    </source>
</reference>
<accession>A0A6G0T6R5</accession>
<dbReference type="AlphaFoldDB" id="A0A6G0T6R5"/>